<dbReference type="HAMAP" id="MF_01411">
    <property type="entry name" value="LPS_assembly_LptD"/>
    <property type="match status" value="1"/>
</dbReference>
<dbReference type="Gene3D" id="2.60.450.10">
    <property type="entry name" value="Lipopolysaccharide (LPS) transport protein A like domain"/>
    <property type="match status" value="1"/>
</dbReference>
<dbReference type="EMBL" id="JACNLK010000031">
    <property type="protein sequence ID" value="MBC8208222.1"/>
    <property type="molecule type" value="Genomic_DNA"/>
</dbReference>
<name>A0A8J6TDD2_9BACT</name>
<dbReference type="Pfam" id="PF19838">
    <property type="entry name" value="LptD_2"/>
    <property type="match status" value="1"/>
</dbReference>
<evidence type="ECO:0000313" key="4">
    <source>
        <dbReference type="EMBL" id="MBC8208222.1"/>
    </source>
</evidence>
<feature type="domain" description="LPS-assembly protein LptD central" evidence="3">
    <location>
        <begin position="214"/>
        <end position="320"/>
    </location>
</feature>
<sequence>MSSFFFPRYLLPSCLLLLLAFPGLSLATSSTKWLIEADQVTRLDQPKTIIAQGSVVLRQQEQVDIQQTAPEKNIWRGLLNEQSDKAPTLPTTAEQPASPTDQTTMTITADWLSYNLEQETVSARGQVTIDTGDEQIKAESGEINLNQQTGTFHQATIIRTTKELHLEGEEIHKTGDKSYEISNGWAITCKVDQGTTPPWSFTSSTTRITTGGYIVLKNVTFRVRNIPILYSPWLILPAKDQRQTGLLFPEFSNSDRSGFGLNLPLFINISDSADITLFPHYLEKRGPKPGLEFRFVLAEKQQGNLRADYLYDQLSDPSETIYYQETGYTHDNQDRYWIRGKIDHDISNSWFTRLDLDLISDRDYLDEFDSGRTGFTQSNELFLEQFGRGFENENDDQRTNSFTMLKFWNNVSLKGQFLAINDLRSDTTGPSPLWQLPSLELTGFHNMGESAYSLDWDADYVHYWREEGIGGQRIDLFPAISGPLPLSPYIESRVELGLRQTLYAVNSHGSSSWDKSTSQERLLPTLHAEIGTTLARTFALKNSQDARHLEHKIRPYIHYNVIPDTDQSDLPVFDEIDQIAESNLITYGIDNFFTLFNGNNQLTGRDTGHFKISQQYDLRSKVQDQPLSPVIFDLGWKPLNNLSLNYDATLDVYGHGLTSHSIEAISSNDRGDFLNLEYRHNQAHNIRQINGSAKLHFMDVFSAAYAVEHSFSQDQLISQDISLIYQPACWSMELQSSRSEHDTTIMLIFTLANISSPFGFSLPGQ</sequence>
<gene>
    <name evidence="4" type="ORF">H8E79_03515</name>
</gene>
<protein>
    <submittedName>
        <fullName evidence="4">LPS-assembly protein LptD</fullName>
    </submittedName>
</protein>
<keyword evidence="1" id="KW-0732">Signal</keyword>
<proteinExistence type="inferred from homology"/>
<dbReference type="PANTHER" id="PTHR30189:SF1">
    <property type="entry name" value="LPS-ASSEMBLY PROTEIN LPTD"/>
    <property type="match status" value="1"/>
</dbReference>
<evidence type="ECO:0000259" key="2">
    <source>
        <dbReference type="Pfam" id="PF04453"/>
    </source>
</evidence>
<dbReference type="InterPro" id="IPR050218">
    <property type="entry name" value="LptD"/>
</dbReference>
<dbReference type="Proteomes" id="UP000599024">
    <property type="component" value="Unassembled WGS sequence"/>
</dbReference>
<evidence type="ECO:0000313" key="5">
    <source>
        <dbReference type="Proteomes" id="UP000599024"/>
    </source>
</evidence>
<dbReference type="PANTHER" id="PTHR30189">
    <property type="entry name" value="LPS-ASSEMBLY PROTEIN"/>
    <property type="match status" value="1"/>
</dbReference>
<dbReference type="GO" id="GO:0015920">
    <property type="term" value="P:lipopolysaccharide transport"/>
    <property type="evidence" value="ECO:0007669"/>
    <property type="project" value="InterPro"/>
</dbReference>
<dbReference type="GO" id="GO:0043165">
    <property type="term" value="P:Gram-negative-bacterium-type cell outer membrane assembly"/>
    <property type="evidence" value="ECO:0007669"/>
    <property type="project" value="InterPro"/>
</dbReference>
<dbReference type="InterPro" id="IPR045659">
    <property type="entry name" value="LptD_2"/>
</dbReference>
<dbReference type="GO" id="GO:1990351">
    <property type="term" value="C:transporter complex"/>
    <property type="evidence" value="ECO:0007669"/>
    <property type="project" value="TreeGrafter"/>
</dbReference>
<dbReference type="GO" id="GO:0009279">
    <property type="term" value="C:cell outer membrane"/>
    <property type="evidence" value="ECO:0007669"/>
    <property type="project" value="InterPro"/>
</dbReference>
<dbReference type="AlphaFoldDB" id="A0A8J6TDD2"/>
<dbReference type="Pfam" id="PF04453">
    <property type="entry name" value="LptD"/>
    <property type="match status" value="1"/>
</dbReference>
<evidence type="ECO:0000256" key="1">
    <source>
        <dbReference type="SAM" id="SignalP"/>
    </source>
</evidence>
<dbReference type="InterPro" id="IPR007543">
    <property type="entry name" value="LptD_C"/>
</dbReference>
<feature type="chain" id="PRO_5039922306" evidence="1">
    <location>
        <begin position="28"/>
        <end position="765"/>
    </location>
</feature>
<comment type="caution">
    <text evidence="4">The sequence shown here is derived from an EMBL/GenBank/DDBJ whole genome shotgun (WGS) entry which is preliminary data.</text>
</comment>
<dbReference type="InterPro" id="IPR020889">
    <property type="entry name" value="LipoPS_assembly_LptD"/>
</dbReference>
<feature type="domain" description="LptD C-terminal" evidence="2">
    <location>
        <begin position="334"/>
        <end position="695"/>
    </location>
</feature>
<reference evidence="4 5" key="1">
    <citation type="submission" date="2020-08" db="EMBL/GenBank/DDBJ databases">
        <title>Bridging the membrane lipid divide: bacteria of the FCB group superphylum have the potential to synthesize archaeal ether lipids.</title>
        <authorList>
            <person name="Villanueva L."/>
            <person name="Von Meijenfeldt F.A.B."/>
            <person name="Westbye A.B."/>
            <person name="Yadav S."/>
            <person name="Hopmans E.C."/>
            <person name="Dutilh B.E."/>
            <person name="Sinninghe Damste J.S."/>
        </authorList>
    </citation>
    <scope>NUCLEOTIDE SEQUENCE [LARGE SCALE GENOMIC DNA]</scope>
    <source>
        <strain evidence="4">NIOZ-UU81</strain>
    </source>
</reference>
<feature type="signal peptide" evidence="1">
    <location>
        <begin position="1"/>
        <end position="27"/>
    </location>
</feature>
<accession>A0A8J6TDD2</accession>
<evidence type="ECO:0000259" key="3">
    <source>
        <dbReference type="Pfam" id="PF19838"/>
    </source>
</evidence>
<organism evidence="4 5">
    <name type="scientific">Candidatus Desulfatifera sulfidica</name>
    <dbReference type="NCBI Taxonomy" id="2841691"/>
    <lineage>
        <taxon>Bacteria</taxon>
        <taxon>Pseudomonadati</taxon>
        <taxon>Thermodesulfobacteriota</taxon>
        <taxon>Desulfobulbia</taxon>
        <taxon>Desulfobulbales</taxon>
        <taxon>Desulfobulbaceae</taxon>
        <taxon>Candidatus Desulfatifera</taxon>
    </lineage>
</organism>